<reference evidence="1" key="1">
    <citation type="submission" date="2023-11" db="EMBL/GenBank/DDBJ databases">
        <authorList>
            <person name="Poullet M."/>
        </authorList>
    </citation>
    <scope>NUCLEOTIDE SEQUENCE</scope>
    <source>
        <strain evidence="1">E1834</strain>
    </source>
</reference>
<keyword evidence="2" id="KW-1185">Reference proteome</keyword>
<accession>A0ACB0Z3C8</accession>
<evidence type="ECO:0000313" key="1">
    <source>
        <dbReference type="EMBL" id="CAK5073491.1"/>
    </source>
</evidence>
<sequence>MNLLFILFLFIFLNEVLLSDSVNLAQRKSKWKTVFSNKTCSTGTFPCPEILNLLKKVNKCNG</sequence>
<gene>
    <name evidence="1" type="ORF">MENTE1834_LOCUS20164</name>
</gene>
<dbReference type="Proteomes" id="UP001497535">
    <property type="component" value="Unassembled WGS sequence"/>
</dbReference>
<protein>
    <submittedName>
        <fullName evidence="1">Uncharacterized protein</fullName>
    </submittedName>
</protein>
<proteinExistence type="predicted"/>
<comment type="caution">
    <text evidence="1">The sequence shown here is derived from an EMBL/GenBank/DDBJ whole genome shotgun (WGS) entry which is preliminary data.</text>
</comment>
<organism evidence="1 2">
    <name type="scientific">Meloidogyne enterolobii</name>
    <name type="common">Root-knot nematode worm</name>
    <name type="synonym">Meloidogyne mayaguensis</name>
    <dbReference type="NCBI Taxonomy" id="390850"/>
    <lineage>
        <taxon>Eukaryota</taxon>
        <taxon>Metazoa</taxon>
        <taxon>Ecdysozoa</taxon>
        <taxon>Nematoda</taxon>
        <taxon>Chromadorea</taxon>
        <taxon>Rhabditida</taxon>
        <taxon>Tylenchina</taxon>
        <taxon>Tylenchomorpha</taxon>
        <taxon>Tylenchoidea</taxon>
        <taxon>Meloidogynidae</taxon>
        <taxon>Meloidogyninae</taxon>
        <taxon>Meloidogyne</taxon>
    </lineage>
</organism>
<evidence type="ECO:0000313" key="2">
    <source>
        <dbReference type="Proteomes" id="UP001497535"/>
    </source>
</evidence>
<dbReference type="EMBL" id="CAVMJV010000024">
    <property type="protein sequence ID" value="CAK5073491.1"/>
    <property type="molecule type" value="Genomic_DNA"/>
</dbReference>
<name>A0ACB0Z3C8_MELEN</name>